<dbReference type="eggNOG" id="COG1198">
    <property type="taxonomic scope" value="Bacteria"/>
</dbReference>
<dbReference type="InterPro" id="IPR027417">
    <property type="entry name" value="P-loop_NTPase"/>
</dbReference>
<feature type="domain" description="Restriction endonuclease type II-like" evidence="5">
    <location>
        <begin position="1503"/>
        <end position="1600"/>
    </location>
</feature>
<dbReference type="Proteomes" id="UP000030011">
    <property type="component" value="Unassembled WGS sequence"/>
</dbReference>
<evidence type="ECO:0000259" key="5">
    <source>
        <dbReference type="Pfam" id="PF18741"/>
    </source>
</evidence>
<dbReference type="InterPro" id="IPR041679">
    <property type="entry name" value="DNA2/NAM7-like_C"/>
</dbReference>
<evidence type="ECO:0000313" key="6">
    <source>
        <dbReference type="EMBL" id="KGN37504.1"/>
    </source>
</evidence>
<reference evidence="6 7" key="1">
    <citation type="submission" date="2013-08" db="EMBL/GenBank/DDBJ databases">
        <title>The genome sequence of Knoellia subterranea.</title>
        <authorList>
            <person name="Zhu W."/>
            <person name="Wang G."/>
        </authorList>
    </citation>
    <scope>NUCLEOTIDE SEQUENCE [LARGE SCALE GENOMIC DNA]</scope>
    <source>
        <strain evidence="6 7">KCTC 19937</strain>
    </source>
</reference>
<keyword evidence="7" id="KW-1185">Reference proteome</keyword>
<dbReference type="EMBL" id="AVPK01000005">
    <property type="protein sequence ID" value="KGN37504.1"/>
    <property type="molecule type" value="Genomic_DNA"/>
</dbReference>
<dbReference type="InterPro" id="IPR041677">
    <property type="entry name" value="DNA2/NAM7_AAA_11"/>
</dbReference>
<dbReference type="Pfam" id="PF13195">
    <property type="entry name" value="DUF4011"/>
    <property type="match status" value="1"/>
</dbReference>
<dbReference type="Gene3D" id="3.40.960.10">
    <property type="entry name" value="VSR Endonuclease"/>
    <property type="match status" value="1"/>
</dbReference>
<dbReference type="GO" id="GO:0004386">
    <property type="term" value="F:helicase activity"/>
    <property type="evidence" value="ECO:0007669"/>
    <property type="project" value="InterPro"/>
</dbReference>
<evidence type="ECO:0000313" key="7">
    <source>
        <dbReference type="Proteomes" id="UP000030011"/>
    </source>
</evidence>
<dbReference type="eggNOG" id="COG1112">
    <property type="taxonomic scope" value="Bacteria"/>
</dbReference>
<name>A0A0A0JLB7_9MICO</name>
<dbReference type="Pfam" id="PF13086">
    <property type="entry name" value="AAA_11"/>
    <property type="match status" value="1"/>
</dbReference>
<dbReference type="InterPro" id="IPR045055">
    <property type="entry name" value="DNA2/NAM7-like"/>
</dbReference>
<dbReference type="Gene3D" id="3.40.50.300">
    <property type="entry name" value="P-loop containing nucleotide triphosphate hydrolases"/>
    <property type="match status" value="3"/>
</dbReference>
<feature type="domain" description="DNA2/NAM7 helicase-like C-terminal" evidence="4">
    <location>
        <begin position="1271"/>
        <end position="1457"/>
    </location>
</feature>
<dbReference type="InterPro" id="IPR011335">
    <property type="entry name" value="Restrct_endonuc-II-like"/>
</dbReference>
<dbReference type="PANTHER" id="PTHR10887">
    <property type="entry name" value="DNA2/NAM7 HELICASE FAMILY"/>
    <property type="match status" value="1"/>
</dbReference>
<dbReference type="OrthoDB" id="9757917at2"/>
<dbReference type="InterPro" id="IPR025103">
    <property type="entry name" value="DUF4011"/>
</dbReference>
<accession>A0A0A0JLB7</accession>
<feature type="compositionally biased region" description="Acidic residues" evidence="1">
    <location>
        <begin position="70"/>
        <end position="84"/>
    </location>
</feature>
<dbReference type="FunFam" id="3.40.960.10:FF:000002">
    <property type="entry name" value="DNA helicase related protein"/>
    <property type="match status" value="1"/>
</dbReference>
<feature type="region of interest" description="Disordered" evidence="1">
    <location>
        <begin position="70"/>
        <end position="91"/>
    </location>
</feature>
<dbReference type="SUPFAM" id="SSF52540">
    <property type="entry name" value="P-loop containing nucleoside triphosphate hydrolases"/>
    <property type="match status" value="2"/>
</dbReference>
<evidence type="ECO:0000259" key="4">
    <source>
        <dbReference type="Pfam" id="PF13087"/>
    </source>
</evidence>
<dbReference type="Pfam" id="PF18741">
    <property type="entry name" value="MTES_1575"/>
    <property type="match status" value="1"/>
</dbReference>
<dbReference type="SUPFAM" id="SSF52980">
    <property type="entry name" value="Restriction endonuclease-like"/>
    <property type="match status" value="1"/>
</dbReference>
<proteinExistence type="predicted"/>
<dbReference type="InterPro" id="IPR049468">
    <property type="entry name" value="Restrct_endonuc-II-like_dom"/>
</dbReference>
<dbReference type="CDD" id="cd18808">
    <property type="entry name" value="SF1_C_Upf1"/>
    <property type="match status" value="1"/>
</dbReference>
<dbReference type="RefSeq" id="WP_084764377.1">
    <property type="nucleotide sequence ID" value="NZ_AVPK01000005.1"/>
</dbReference>
<dbReference type="FunFam" id="3.40.50.300:FF:002063">
    <property type="entry name" value="DNA helicase related protein"/>
    <property type="match status" value="1"/>
</dbReference>
<dbReference type="Pfam" id="PF11784">
    <property type="entry name" value="DUF3320"/>
    <property type="match status" value="1"/>
</dbReference>
<feature type="domain" description="DUF3320" evidence="2">
    <location>
        <begin position="1658"/>
        <end position="1702"/>
    </location>
</feature>
<organism evidence="6 7">
    <name type="scientific">Knoellia subterranea KCTC 19937</name>
    <dbReference type="NCBI Taxonomy" id="1385521"/>
    <lineage>
        <taxon>Bacteria</taxon>
        <taxon>Bacillati</taxon>
        <taxon>Actinomycetota</taxon>
        <taxon>Actinomycetes</taxon>
        <taxon>Micrococcales</taxon>
        <taxon>Intrasporangiaceae</taxon>
        <taxon>Knoellia</taxon>
    </lineage>
</organism>
<comment type="caution">
    <text evidence="6">The sequence shown here is derived from an EMBL/GenBank/DDBJ whole genome shotgun (WGS) entry which is preliminary data.</text>
</comment>
<evidence type="ECO:0000259" key="3">
    <source>
        <dbReference type="Pfam" id="PF13086"/>
    </source>
</evidence>
<dbReference type="InterPro" id="IPR021754">
    <property type="entry name" value="DUF3320"/>
</dbReference>
<dbReference type="STRING" id="1385521.N803_14140"/>
<protein>
    <submittedName>
        <fullName evidence="6">Regulator</fullName>
    </submittedName>
</protein>
<feature type="domain" description="DNA2/NAM7 helicase helicase" evidence="3">
    <location>
        <begin position="296"/>
        <end position="363"/>
    </location>
</feature>
<evidence type="ECO:0000259" key="2">
    <source>
        <dbReference type="Pfam" id="PF11784"/>
    </source>
</evidence>
<sequence>MGGDQAHAARPTADVTEALRVWRDGLVNLTGTNRALNFKHSKTGTVSLTAPGLHDIYDGLRRGVEWQFEGEPDPDDPISYEDDATQSTQAGARARLHCRKPNKELGSALRNLARRANQEFLDRGLSVMYVALGMLHWKDVDDTQYMSPLLLVPVQFISMGRKNSPHLRVNTDDDPTINPALALRLVELGVTLPTVDDLTDLSVEAVLARVQTAVAAKRGWTVSDDAVLSAFSFMKEAMYRDLVANEATITAHPLVNALANQDPTSQDGSLLFDEIQPENIDRDAPPENTPLVLDADSSQRACVAAAVAGRSFVMDGPPGTGKSQTIANMIGALLHAGKTVLFVSEKAAALEVVRNRLAHVGLENYLLELHSHKASRKEVAAQLATALDTIAVAPPGMAVMDRRQAAERRESLNAYAAAMNRVRSPLEQSLHHVLGMISQYDHLPAAPTPAAPGAELSQESLAEIADAASRLQRAWRPATQGTSYLWRQVIDRSPMDARLYSAENGLAELSGTTAHNANVMDAFALTSLNDLHVLVRLLALIGTRPPGVHNDWLTTGDFSSVQQTADAVQAHLDTIRAAHDHVAKVAGVTWTDLPDPATLPARPTLTGLSPAPLSLDDLSAADAREIADRFERDATLLEQRLNAALGLATALRLPAVSTIQDIDTLLDLADAAFVPHRPERAWLTPAGLDQARGAAQILHRRVTDLASAETAARRLYTDAALAQPLSDLHERFTNVHKGLRKLFGDYRRDKKAVAAFTTEMVSLEEAIHDLGLAVAWSESQAAYDIADTSMGAILGRYWNGRDTDFDAIDQALAVADDVLRRTPETLLPSLTDHVTSTPEPALKALIDQTRADLFRWRISLAPAPARTARPDLLLGSLEDAITWLRTHLTPLRQTATIAQAVSEATARVITLSEATTLLAARQGAVDAHAALDGDAPRFEAVLGQAQYRGTSTDTTGLATALAWAQGVRIARHGVDTPLNAEQVKALELARLTDHLPTALQNWESAAAAITAAFHADRHTELARELDDPDSAASLLADFRSDSTGQEEWIAYTRATEDLASHGLIDVVRFCTDTHVPVEDVGRVIQRAVLRSWADAIMAADTDLQPVRAEDRSALIEQFRALDRQLIPAATGDIIRAVNSRRPASTDVGEPALIRREGAKKTRHLPVRDLISRTRTTTLAIKPCFMMSPLAVSQYLPPDMKFDVVIFDEASQVTPGDAVNCVYRGRALITAGDDKQLPPTSFFDRMTDDEAEIDTDVTDFQSILELSKASGAFRNLGLRWHYRSRHESLIAFSNQNFYEGKLVTFPGSHSEGPDVGVELFHVHGEYRRGTSRDNPMEAEHVARRILHHFDTRPDTSLGVVTFSVAQADAIQSALDRVMDERPDLADHLDGDRLHGFFIKSLESVQGDERDVMIFSIGYGPDEHGKVTSNFGALNKSKGWKRLNVAITRARQRVEIVTSIRAGDIPDSTNESVRHLTGYLDFAERGMSALALDLGPSGLDTDSPFEDSVLGAIRAMGFTVEPQVGAAGYRIDIGVRHPAHPGVYAIGIECDGYMYHSSPAARDRDRLRQQVLEGLGWRLHRIWGTAWYRDRPTETIRLQAAIELAINAPVTGRLSGVVDHFERAEVAFAEVDRTAPPAWVTPYVEAAVPRLPRWADPSDPGARFDMVEGIEVLAREEGPVHIDVVHQRLRDAWYIGRIGQRIRENINAAIRQANVTFNDEFLDIPGRSDATVRVPTDDGAGLRTAGQVPDIEIRIAVTNLLKDAGTVSYEDLMTATARVFGWNRRGQDITSRLDWVLRRMRENDTISLEGGAVRLVED</sequence>
<dbReference type="InterPro" id="IPR047187">
    <property type="entry name" value="SF1_C_Upf1"/>
</dbReference>
<evidence type="ECO:0000256" key="1">
    <source>
        <dbReference type="SAM" id="MobiDB-lite"/>
    </source>
</evidence>
<gene>
    <name evidence="6" type="ORF">N803_14140</name>
</gene>
<dbReference type="Pfam" id="PF13087">
    <property type="entry name" value="AAA_12"/>
    <property type="match status" value="1"/>
</dbReference>
<dbReference type="PANTHER" id="PTHR10887:SF530">
    <property type="entry name" value="SUPERFAMILY I DNA HELICASES"/>
    <property type="match status" value="1"/>
</dbReference>